<dbReference type="EMBL" id="CAJOBR010000382">
    <property type="protein sequence ID" value="CAF4502717.1"/>
    <property type="molecule type" value="Genomic_DNA"/>
</dbReference>
<dbReference type="PROSITE" id="PS50088">
    <property type="entry name" value="ANK_REPEAT"/>
    <property type="match status" value="3"/>
</dbReference>
<keyword evidence="5" id="KW-0406">Ion transport</keyword>
<keyword evidence="9" id="KW-1133">Transmembrane helix</keyword>
<evidence type="ECO:0000256" key="1">
    <source>
        <dbReference type="ARBA" id="ARBA00022448"/>
    </source>
</evidence>
<dbReference type="Pfam" id="PF12796">
    <property type="entry name" value="Ank_2"/>
    <property type="match status" value="2"/>
</dbReference>
<evidence type="ECO:0008006" key="13">
    <source>
        <dbReference type="Google" id="ProtNLM"/>
    </source>
</evidence>
<dbReference type="PANTHER" id="PTHR47143">
    <property type="entry name" value="TRANSIENT RECEPTOR POTENTIAL CATION CHANNEL PROTEIN PAINLESS"/>
    <property type="match status" value="1"/>
</dbReference>
<protein>
    <recommendedName>
        <fullName evidence="13">Ion transport domain-containing protein</fullName>
    </recommendedName>
</protein>
<feature type="repeat" description="ANK" evidence="8">
    <location>
        <begin position="179"/>
        <end position="211"/>
    </location>
</feature>
<keyword evidence="9" id="KW-0812">Transmembrane</keyword>
<dbReference type="Proteomes" id="UP000663873">
    <property type="component" value="Unassembled WGS sequence"/>
</dbReference>
<comment type="caution">
    <text evidence="10">The sequence shown here is derived from an EMBL/GenBank/DDBJ whole genome shotgun (WGS) entry which is preliminary data.</text>
</comment>
<dbReference type="AlphaFoldDB" id="A0A819W1M6"/>
<dbReference type="GO" id="GO:0034220">
    <property type="term" value="P:monoatomic ion transmembrane transport"/>
    <property type="evidence" value="ECO:0007669"/>
    <property type="project" value="UniProtKB-KW"/>
</dbReference>
<dbReference type="SMART" id="SM00248">
    <property type="entry name" value="ANK"/>
    <property type="match status" value="11"/>
</dbReference>
<organism evidence="10 12">
    <name type="scientific">Rotaria socialis</name>
    <dbReference type="NCBI Taxonomy" id="392032"/>
    <lineage>
        <taxon>Eukaryota</taxon>
        <taxon>Metazoa</taxon>
        <taxon>Spiralia</taxon>
        <taxon>Gnathifera</taxon>
        <taxon>Rotifera</taxon>
        <taxon>Eurotatoria</taxon>
        <taxon>Bdelloidea</taxon>
        <taxon>Philodinida</taxon>
        <taxon>Philodinidae</taxon>
        <taxon>Rotaria</taxon>
    </lineage>
</organism>
<accession>A0A819W1M6</accession>
<proteinExistence type="predicted"/>
<dbReference type="PROSITE" id="PS50297">
    <property type="entry name" value="ANK_REP_REGION"/>
    <property type="match status" value="3"/>
</dbReference>
<sequence length="1199" mass="138015">MSQTGKIFPSSNETLNHWPITDYEGSTRKSPQTLLFEAARSRREIAEKKWEAFLARVKSMKLSEVQIQAIITHWDEENQWAPLHYAVYYNNIFIFDKLTADEKRFRCDININNGNDENILHIASRSKAIWSDNQNDGLQSNIRENEFYHIVSYVKNANIPPIVHKMLNLGADVNDDDYQGRTPLHIAAQFNRLNYVKELIFRGADIKARTKLGANVLHFILFRGTPKAPEDLENLVKFILDEEKKSSQGKHELVKQCTVDRRPPLAFALCHSAVTQELVNMLSSVEDDQLPIVLDMVARMVVLKEPPENVSLIGCLNWFKDRLEKYQEKVLPSVFQIICQHDNLDLLKFFLEDSKNVSTNGIGIKNLSKYIGQPDFAGYTPLLTAVFYKAQKCLDWLIKAKSPNINLLAENNDGENILHICAKLCVSVKLFNTIWDRLGNPDKIDLLYRIDVENNTPLLVATRTKNENVFKKLWLHMQENSMQPGENSVFLTNRTVFHEICKDGHTELLKYIFPPSPNTQQVSNSKNIPPELLNQDSKGFTCLHWAAAKGHTEIVKHLIEKMHMEVDTLSDRRRTPLHVACENGHSEIVKFLLDEHASTTMRDARSYNCLDIAIMEQHEELVKNLLNQSSWRDMMRNAQPIDKTEAFDTPMRKLIRYMPDVAVWAIENKFTNTIGGPGQKVHITSYDYEFYDDMYEVRDWYTKGGKLEESNTCEMLCIKRGVGAIFGCWCCCQVENRESCCGRGTLRSNVKNLYTTDAYTLVRNHPLFITSLQTKSYSLTQHPYNIFLRREKLRSFGGKLFFLSFFIYMTYLGLLTALILKGKHPQYFYDRANMNLTIDLATCENVSKFFLNNFNRTDEAFKTDDYKRISIALYIVMASFIVKNVIVIAALFPKVFRTGSSYVEILGLILTYVYVLDWYPWQKDILFRCPVQYQLGAMGTLITYINLLVYIRTAPVLGLGIYIIMFQVITIKFLRFLPILIIIICGFGFTYWMLLQNQTVYGTPIEAILRTSLMLFDLGYESRLYSPDQGGVGYYKLVYVIFMLTAIVFSIFVINLLIGLAVGEIPSLKTQGTSSRTLLLYNLLSDYEIMRIQFHLFINAFFSCGCCKNGISWFLPHPYTILQNDENMGPMGYIGSSTSSSPQVQVEDFASEIDVVNKNMWFIYYCELELLFSVSSPSLTRVSTENTADVDENKENWLF</sequence>
<dbReference type="GO" id="GO:0022857">
    <property type="term" value="F:transmembrane transporter activity"/>
    <property type="evidence" value="ECO:0007669"/>
    <property type="project" value="TreeGrafter"/>
</dbReference>
<evidence type="ECO:0000256" key="4">
    <source>
        <dbReference type="ARBA" id="ARBA00023043"/>
    </source>
</evidence>
<evidence type="ECO:0000256" key="5">
    <source>
        <dbReference type="ARBA" id="ARBA00023065"/>
    </source>
</evidence>
<keyword evidence="1" id="KW-0813">Transport</keyword>
<evidence type="ECO:0000256" key="3">
    <source>
        <dbReference type="ARBA" id="ARBA00022737"/>
    </source>
</evidence>
<feature type="transmembrane region" description="Helical" evidence="9">
    <location>
        <begin position="976"/>
        <end position="994"/>
    </location>
</feature>
<keyword evidence="4 8" id="KW-0040">ANK repeat</keyword>
<name>A0A819W1M6_9BILA</name>
<dbReference type="PANTHER" id="PTHR47143:SF1">
    <property type="entry name" value="ION_TRANS DOMAIN-CONTAINING PROTEIN"/>
    <property type="match status" value="1"/>
</dbReference>
<dbReference type="InterPro" id="IPR002110">
    <property type="entry name" value="Ankyrin_rpt"/>
</dbReference>
<keyword evidence="6" id="KW-0325">Glycoprotein</keyword>
<feature type="transmembrane region" description="Helical" evidence="9">
    <location>
        <begin position="1037"/>
        <end position="1062"/>
    </location>
</feature>
<keyword evidence="3" id="KW-0677">Repeat</keyword>
<evidence type="ECO:0000313" key="11">
    <source>
        <dbReference type="EMBL" id="CAF4502717.1"/>
    </source>
</evidence>
<keyword evidence="7" id="KW-0407">Ion channel</keyword>
<evidence type="ECO:0000256" key="7">
    <source>
        <dbReference type="ARBA" id="ARBA00023303"/>
    </source>
</evidence>
<dbReference type="Proteomes" id="UP000663848">
    <property type="component" value="Unassembled WGS sequence"/>
</dbReference>
<keyword evidence="12" id="KW-1185">Reference proteome</keyword>
<evidence type="ECO:0000313" key="12">
    <source>
        <dbReference type="Proteomes" id="UP000663873"/>
    </source>
</evidence>
<dbReference type="Gene3D" id="1.25.40.20">
    <property type="entry name" value="Ankyrin repeat-containing domain"/>
    <property type="match status" value="3"/>
</dbReference>
<feature type="transmembrane region" description="Helical" evidence="9">
    <location>
        <begin position="941"/>
        <end position="964"/>
    </location>
</feature>
<evidence type="ECO:0000256" key="2">
    <source>
        <dbReference type="ARBA" id="ARBA00022606"/>
    </source>
</evidence>
<dbReference type="EMBL" id="CAJOBP010000076">
    <property type="protein sequence ID" value="CAF4116794.1"/>
    <property type="molecule type" value="Genomic_DNA"/>
</dbReference>
<evidence type="ECO:0000256" key="6">
    <source>
        <dbReference type="ARBA" id="ARBA00023180"/>
    </source>
</evidence>
<evidence type="ECO:0000256" key="8">
    <source>
        <dbReference type="PROSITE-ProRule" id="PRU00023"/>
    </source>
</evidence>
<evidence type="ECO:0000256" key="9">
    <source>
        <dbReference type="SAM" id="Phobius"/>
    </source>
</evidence>
<feature type="repeat" description="ANK" evidence="8">
    <location>
        <begin position="538"/>
        <end position="561"/>
    </location>
</feature>
<reference evidence="10" key="1">
    <citation type="submission" date="2021-02" db="EMBL/GenBank/DDBJ databases">
        <authorList>
            <person name="Nowell W R."/>
        </authorList>
    </citation>
    <scope>NUCLEOTIDE SEQUENCE</scope>
</reference>
<evidence type="ECO:0000313" key="10">
    <source>
        <dbReference type="EMBL" id="CAF4116794.1"/>
    </source>
</evidence>
<dbReference type="InterPro" id="IPR036770">
    <property type="entry name" value="Ankyrin_rpt-contain_sf"/>
</dbReference>
<keyword evidence="9" id="KW-0472">Membrane</keyword>
<feature type="repeat" description="ANK" evidence="8">
    <location>
        <begin position="572"/>
        <end position="604"/>
    </location>
</feature>
<dbReference type="SUPFAM" id="SSF48403">
    <property type="entry name" value="Ankyrin repeat"/>
    <property type="match status" value="2"/>
</dbReference>
<feature type="transmembrane region" description="Helical" evidence="9">
    <location>
        <begin position="800"/>
        <end position="820"/>
    </location>
</feature>
<keyword evidence="2" id="KW-0716">Sensory transduction</keyword>
<gene>
    <name evidence="11" type="ORF">QYT958_LOCUS4819</name>
    <name evidence="10" type="ORF">UJA718_LOCUS1284</name>
</gene>
<feature type="transmembrane region" description="Helical" evidence="9">
    <location>
        <begin position="871"/>
        <end position="891"/>
    </location>
</feature>
<dbReference type="GO" id="GO:1902495">
    <property type="term" value="C:transmembrane transporter complex"/>
    <property type="evidence" value="ECO:0007669"/>
    <property type="project" value="TreeGrafter"/>
</dbReference>
<dbReference type="InterPro" id="IPR052076">
    <property type="entry name" value="TRP_cation_channel"/>
</dbReference>